<keyword evidence="5" id="KW-0687">Ribonucleoprotein</keyword>
<evidence type="ECO:0000313" key="9">
    <source>
        <dbReference type="EMBL" id="CAH1274337.1"/>
    </source>
</evidence>
<gene>
    <name evidence="9" type="primary">MRPS16</name>
    <name evidence="9" type="ORF">BLAG_LOCUS25389</name>
</gene>
<proteinExistence type="inferred from homology"/>
<evidence type="ECO:0000256" key="5">
    <source>
        <dbReference type="ARBA" id="ARBA00023274"/>
    </source>
</evidence>
<comment type="subcellular location">
    <subcellularLocation>
        <location evidence="1">Mitochondrion</location>
    </subcellularLocation>
</comment>
<evidence type="ECO:0000313" key="10">
    <source>
        <dbReference type="Proteomes" id="UP000838412"/>
    </source>
</evidence>
<evidence type="ECO:0000256" key="7">
    <source>
        <dbReference type="ARBA" id="ARBA00035438"/>
    </source>
</evidence>
<dbReference type="NCBIfam" id="TIGR00002">
    <property type="entry name" value="S16"/>
    <property type="match status" value="1"/>
</dbReference>
<reference evidence="9" key="1">
    <citation type="submission" date="2022-01" db="EMBL/GenBank/DDBJ databases">
        <authorList>
            <person name="Braso-Vives M."/>
        </authorList>
    </citation>
    <scope>NUCLEOTIDE SEQUENCE</scope>
</reference>
<evidence type="ECO:0000256" key="6">
    <source>
        <dbReference type="ARBA" id="ARBA00035263"/>
    </source>
</evidence>
<keyword evidence="10" id="KW-1185">Reference proteome</keyword>
<protein>
    <recommendedName>
        <fullName evidence="6">Small ribosomal subunit protein bS16m</fullName>
    </recommendedName>
    <alternativeName>
        <fullName evidence="7">28S ribosomal protein S16, mitochondrial</fullName>
    </alternativeName>
</protein>
<dbReference type="SUPFAM" id="SSF54565">
    <property type="entry name" value="Ribosomal protein S16"/>
    <property type="match status" value="1"/>
</dbReference>
<comment type="similarity">
    <text evidence="2">Belongs to the bacterial ribosomal protein bS16 family.</text>
</comment>
<keyword evidence="4" id="KW-0496">Mitochondrion</keyword>
<dbReference type="PANTHER" id="PTHR12919">
    <property type="entry name" value="30S RIBOSOMAL PROTEIN S16"/>
    <property type="match status" value="1"/>
</dbReference>
<dbReference type="Gene3D" id="3.30.1320.10">
    <property type="match status" value="1"/>
</dbReference>
<evidence type="ECO:0000256" key="3">
    <source>
        <dbReference type="ARBA" id="ARBA00022980"/>
    </source>
</evidence>
<dbReference type="GO" id="GO:0032543">
    <property type="term" value="P:mitochondrial translation"/>
    <property type="evidence" value="ECO:0007669"/>
    <property type="project" value="TreeGrafter"/>
</dbReference>
<evidence type="ECO:0000256" key="4">
    <source>
        <dbReference type="ARBA" id="ARBA00023128"/>
    </source>
</evidence>
<dbReference type="HAMAP" id="MF_00385">
    <property type="entry name" value="Ribosomal_bS16"/>
    <property type="match status" value="1"/>
</dbReference>
<evidence type="ECO:0000256" key="8">
    <source>
        <dbReference type="SAM" id="MobiDB-lite"/>
    </source>
</evidence>
<evidence type="ECO:0000256" key="1">
    <source>
        <dbReference type="ARBA" id="ARBA00004173"/>
    </source>
</evidence>
<evidence type="ECO:0000256" key="2">
    <source>
        <dbReference type="ARBA" id="ARBA00006668"/>
    </source>
</evidence>
<sequence length="158" mass="17748">MNECMFFYTSVGEGYQPPQHKMRLTTVLLGYRATYRKLGPKSIRLSLHGCTNRPFYHIVVAPTPAGRDKEIYEQLGTYDPLPNDFNEKLVSFNYERLKHWLAMGATPTKSVAQLLGLSGFLPLHPMSAVTAERNRKAAADKAAQQEAQEKDQTSTEGV</sequence>
<feature type="region of interest" description="Disordered" evidence="8">
    <location>
        <begin position="132"/>
        <end position="158"/>
    </location>
</feature>
<dbReference type="GO" id="GO:0005763">
    <property type="term" value="C:mitochondrial small ribosomal subunit"/>
    <property type="evidence" value="ECO:0007669"/>
    <property type="project" value="TreeGrafter"/>
</dbReference>
<keyword evidence="3" id="KW-0689">Ribosomal protein</keyword>
<dbReference type="Proteomes" id="UP000838412">
    <property type="component" value="Chromosome 9"/>
</dbReference>
<dbReference type="AlphaFoldDB" id="A0A8K0AE61"/>
<dbReference type="GO" id="GO:0005743">
    <property type="term" value="C:mitochondrial inner membrane"/>
    <property type="evidence" value="ECO:0007669"/>
    <property type="project" value="UniProtKB-ARBA"/>
</dbReference>
<dbReference type="FunFam" id="3.30.1320.10:FF:000004">
    <property type="entry name" value="28S ribosomal protein S16, mitochondrial"/>
    <property type="match status" value="1"/>
</dbReference>
<dbReference type="EMBL" id="OV696694">
    <property type="protein sequence ID" value="CAH1274337.1"/>
    <property type="molecule type" value="Genomic_DNA"/>
</dbReference>
<dbReference type="InterPro" id="IPR023803">
    <property type="entry name" value="Ribosomal_bS16_dom_sf"/>
</dbReference>
<dbReference type="InterPro" id="IPR000307">
    <property type="entry name" value="Ribosomal_bS16"/>
</dbReference>
<dbReference type="Pfam" id="PF00886">
    <property type="entry name" value="Ribosomal_S16"/>
    <property type="match status" value="1"/>
</dbReference>
<feature type="compositionally biased region" description="Basic and acidic residues" evidence="8">
    <location>
        <begin position="147"/>
        <end position="158"/>
    </location>
</feature>
<dbReference type="PANTHER" id="PTHR12919:SF20">
    <property type="entry name" value="SMALL RIBOSOMAL SUBUNIT PROTEIN BS16M"/>
    <property type="match status" value="1"/>
</dbReference>
<organism evidence="9 10">
    <name type="scientific">Branchiostoma lanceolatum</name>
    <name type="common">Common lancelet</name>
    <name type="synonym">Amphioxus lanceolatum</name>
    <dbReference type="NCBI Taxonomy" id="7740"/>
    <lineage>
        <taxon>Eukaryota</taxon>
        <taxon>Metazoa</taxon>
        <taxon>Chordata</taxon>
        <taxon>Cephalochordata</taxon>
        <taxon>Leptocardii</taxon>
        <taxon>Amphioxiformes</taxon>
        <taxon>Branchiostomatidae</taxon>
        <taxon>Branchiostoma</taxon>
    </lineage>
</organism>
<accession>A0A8K0AE61</accession>
<name>A0A8K0AE61_BRALA</name>
<dbReference type="GO" id="GO:0003735">
    <property type="term" value="F:structural constituent of ribosome"/>
    <property type="evidence" value="ECO:0007669"/>
    <property type="project" value="InterPro"/>
</dbReference>